<protein>
    <recommendedName>
        <fullName evidence="4">phosphoethanolamine N-methyltransferase</fullName>
        <ecNumber evidence="4">2.1.1.103</ecNumber>
    </recommendedName>
</protein>
<dbReference type="PANTHER" id="PTHR44307">
    <property type="entry name" value="PHOSPHOETHANOLAMINE METHYLTRANSFERASE"/>
    <property type="match status" value="1"/>
</dbReference>
<sequence length="462" mass="53847">MAETMIVRENFKQFWDKYSHNTDNTAMMLNQNAAELEELDRFDILSCLPDLHGKNVVDIGAGIGRFTAVLAQTAQHVLSTDFIESFINKNRELNAAYDNITYKVADAVNLKLDDNSMDLVFTNWLMMYLTDEEVIRFLTNALHWLRPNGYLHLRESCSEPSTARTTGTLHQANAQNPSSYRFSSLYIKLYRGIRVRDQDGTVYRYDVLWSTSVPTYIMRQNNWRQVHWLLRKVKANDKLEPEFAVLLNKFGTLWRAEQKHWDTTLDDEGACWTDKVFESVLDKVLAPKDSTVFAYNPRSLAYHFHINVHFLSSKFFCNVWNVETNEFYYRTSLTKANKLLDRRIRFGWNEDLNAALNYWVEKNAAFDLFIATELLSTVPEDTLKKIKSIVKHNGYIVSIEQFDEDKYDESSIKKAFSFASDVSIKDVTAVCEQEIESYLQRRNQVGSTEHKSKQWRLITAQL</sequence>
<dbReference type="InterPro" id="IPR041698">
    <property type="entry name" value="Methyltransf_25"/>
</dbReference>
<comment type="pathway">
    <text evidence="1">Phospholipid metabolism; phosphatidylcholine biosynthesis.</text>
</comment>
<evidence type="ECO:0000256" key="3">
    <source>
        <dbReference type="ARBA" id="ARBA00022679"/>
    </source>
</evidence>
<keyword evidence="7" id="KW-1185">Reference proteome</keyword>
<dbReference type="GO" id="GO:0000234">
    <property type="term" value="F:phosphoethanolamine N-methyltransferase activity"/>
    <property type="evidence" value="ECO:0007669"/>
    <property type="project" value="UniProtKB-EC"/>
</dbReference>
<dbReference type="PANTHER" id="PTHR44307:SF18">
    <property type="entry name" value="PHOSPHOETHANOLAMINE N-METHYLTRANSFERASE 1"/>
    <property type="match status" value="1"/>
</dbReference>
<dbReference type="Gene3D" id="3.40.50.12180">
    <property type="match status" value="1"/>
</dbReference>
<accession>A0A0N5AGB7</accession>
<evidence type="ECO:0000256" key="5">
    <source>
        <dbReference type="ARBA" id="ARBA00047622"/>
    </source>
</evidence>
<organism evidence="7 8">
    <name type="scientific">Syphacia muris</name>
    <dbReference type="NCBI Taxonomy" id="451379"/>
    <lineage>
        <taxon>Eukaryota</taxon>
        <taxon>Metazoa</taxon>
        <taxon>Ecdysozoa</taxon>
        <taxon>Nematoda</taxon>
        <taxon>Chromadorea</taxon>
        <taxon>Rhabditida</taxon>
        <taxon>Spirurina</taxon>
        <taxon>Oxyuridomorpha</taxon>
        <taxon>Oxyuroidea</taxon>
        <taxon>Oxyuridae</taxon>
        <taxon>Syphacia</taxon>
    </lineage>
</organism>
<keyword evidence="3" id="KW-0808">Transferase</keyword>
<evidence type="ECO:0000256" key="4">
    <source>
        <dbReference type="ARBA" id="ARBA00035674"/>
    </source>
</evidence>
<feature type="domain" description="Methyltransferase" evidence="6">
    <location>
        <begin position="56"/>
        <end position="149"/>
    </location>
</feature>
<evidence type="ECO:0000313" key="7">
    <source>
        <dbReference type="Proteomes" id="UP000046393"/>
    </source>
</evidence>
<proteinExistence type="predicted"/>
<comment type="pathway">
    <text evidence="2">Lipid metabolism.</text>
</comment>
<reference evidence="8" key="1">
    <citation type="submission" date="2017-02" db="UniProtKB">
        <authorList>
            <consortium name="WormBaseParasite"/>
        </authorList>
    </citation>
    <scope>IDENTIFICATION</scope>
</reference>
<dbReference type="CDD" id="cd02440">
    <property type="entry name" value="AdoMet_MTases"/>
    <property type="match status" value="1"/>
</dbReference>
<name>A0A0N5AGB7_9BILA</name>
<dbReference type="AlphaFoldDB" id="A0A0N5AGB7"/>
<dbReference type="WBParaSite" id="SMUV_0000335701-mRNA-1">
    <property type="protein sequence ID" value="SMUV_0000335701-mRNA-1"/>
    <property type="gene ID" value="SMUV_0000335701"/>
</dbReference>
<dbReference type="Pfam" id="PF13649">
    <property type="entry name" value="Methyltransf_25"/>
    <property type="match status" value="1"/>
</dbReference>
<dbReference type="EC" id="2.1.1.103" evidence="4"/>
<dbReference type="STRING" id="451379.A0A0N5AGB7"/>
<dbReference type="InterPro" id="IPR029063">
    <property type="entry name" value="SAM-dependent_MTases_sf"/>
</dbReference>
<dbReference type="Proteomes" id="UP000046393">
    <property type="component" value="Unplaced"/>
</dbReference>
<evidence type="ECO:0000313" key="8">
    <source>
        <dbReference type="WBParaSite" id="SMUV_0000335701-mRNA-1"/>
    </source>
</evidence>
<evidence type="ECO:0000259" key="6">
    <source>
        <dbReference type="Pfam" id="PF13649"/>
    </source>
</evidence>
<evidence type="ECO:0000256" key="2">
    <source>
        <dbReference type="ARBA" id="ARBA00005189"/>
    </source>
</evidence>
<evidence type="ECO:0000256" key="1">
    <source>
        <dbReference type="ARBA" id="ARBA00004969"/>
    </source>
</evidence>
<comment type="catalytic activity">
    <reaction evidence="5">
        <text>phosphoethanolamine + S-adenosyl-L-methionine = N-methylethanolamine phosphate + S-adenosyl-L-homocysteine + H(+)</text>
        <dbReference type="Rhea" id="RHEA:20365"/>
        <dbReference type="ChEBI" id="CHEBI:15378"/>
        <dbReference type="ChEBI" id="CHEBI:57781"/>
        <dbReference type="ChEBI" id="CHEBI:57856"/>
        <dbReference type="ChEBI" id="CHEBI:58190"/>
        <dbReference type="ChEBI" id="CHEBI:59789"/>
        <dbReference type="EC" id="2.1.1.103"/>
    </reaction>
    <physiologicalReaction direction="left-to-right" evidence="5">
        <dbReference type="Rhea" id="RHEA:20366"/>
    </physiologicalReaction>
</comment>
<dbReference type="SUPFAM" id="SSF53335">
    <property type="entry name" value="S-adenosyl-L-methionine-dependent methyltransferases"/>
    <property type="match status" value="1"/>
</dbReference>
<dbReference type="Gene3D" id="3.40.50.150">
    <property type="entry name" value="Vaccinia Virus protein VP39"/>
    <property type="match status" value="1"/>
</dbReference>